<dbReference type="Proteomes" id="UP000314294">
    <property type="component" value="Unassembled WGS sequence"/>
</dbReference>
<evidence type="ECO:0000313" key="6">
    <source>
        <dbReference type="EMBL" id="TNN28564.1"/>
    </source>
</evidence>
<dbReference type="GO" id="GO:0070292">
    <property type="term" value="P:N-acylphosphatidylethanolamine metabolic process"/>
    <property type="evidence" value="ECO:0007669"/>
    <property type="project" value="TreeGrafter"/>
</dbReference>
<evidence type="ECO:0000256" key="2">
    <source>
        <dbReference type="ARBA" id="ARBA00022679"/>
    </source>
</evidence>
<keyword evidence="4" id="KW-0443">Lipid metabolism</keyword>
<proteinExistence type="inferred from homology"/>
<dbReference type="Pfam" id="PF04970">
    <property type="entry name" value="LRAT"/>
    <property type="match status" value="1"/>
</dbReference>
<name>A0A4Z2EJF1_9TELE</name>
<comment type="similarity">
    <text evidence="1">Belongs to the H-rev107 family.</text>
</comment>
<dbReference type="OrthoDB" id="421951at2759"/>
<dbReference type="GO" id="GO:0004623">
    <property type="term" value="F:phospholipase A2 activity"/>
    <property type="evidence" value="ECO:0007669"/>
    <property type="project" value="TreeGrafter"/>
</dbReference>
<dbReference type="PROSITE" id="PS51934">
    <property type="entry name" value="LRAT"/>
    <property type="match status" value="1"/>
</dbReference>
<dbReference type="InterPro" id="IPR007053">
    <property type="entry name" value="LRAT_dom"/>
</dbReference>
<dbReference type="EMBL" id="SRLO01006751">
    <property type="protein sequence ID" value="TNN28564.1"/>
    <property type="molecule type" value="Genomic_DNA"/>
</dbReference>
<evidence type="ECO:0000256" key="4">
    <source>
        <dbReference type="ARBA" id="ARBA00023098"/>
    </source>
</evidence>
<evidence type="ECO:0000256" key="1">
    <source>
        <dbReference type="ARBA" id="ARBA00007824"/>
    </source>
</evidence>
<protein>
    <submittedName>
        <fullName evidence="6">Retinoic acid receptor responder protein 3</fullName>
    </submittedName>
</protein>
<dbReference type="GO" id="GO:0016410">
    <property type="term" value="F:N-acyltransferase activity"/>
    <property type="evidence" value="ECO:0007669"/>
    <property type="project" value="TreeGrafter"/>
</dbReference>
<comment type="caution">
    <text evidence="6">The sequence shown here is derived from an EMBL/GenBank/DDBJ whole genome shotgun (WGS) entry which is preliminary data.</text>
</comment>
<dbReference type="InterPro" id="IPR051496">
    <property type="entry name" value="H-rev107_PLA/AT"/>
</dbReference>
<evidence type="ECO:0000259" key="5">
    <source>
        <dbReference type="PROSITE" id="PS51934"/>
    </source>
</evidence>
<feature type="domain" description="LRAT" evidence="5">
    <location>
        <begin position="17"/>
        <end position="132"/>
    </location>
</feature>
<keyword evidence="3" id="KW-0378">Hydrolase</keyword>
<keyword evidence="2" id="KW-0808">Transferase</keyword>
<sequence length="160" mass="17857">MAPTQVEHGAKPGDLIEIFRKGGTYQHWAVYIGEDEVVHLTDPGGDSSSSGSMGLSLGGIAQVMRHNIWEVIHGDPFKINNLLDNKYKPRDRDVIVKEACGMVGTERQYNVVSLNCEHFATMLRYGQPESRQVGGAYDYSAYVTHYSINFSLFVEPIFTN</sequence>
<organism evidence="6 7">
    <name type="scientific">Liparis tanakae</name>
    <name type="common">Tanaka's snailfish</name>
    <dbReference type="NCBI Taxonomy" id="230148"/>
    <lineage>
        <taxon>Eukaryota</taxon>
        <taxon>Metazoa</taxon>
        <taxon>Chordata</taxon>
        <taxon>Craniata</taxon>
        <taxon>Vertebrata</taxon>
        <taxon>Euteleostomi</taxon>
        <taxon>Actinopterygii</taxon>
        <taxon>Neopterygii</taxon>
        <taxon>Teleostei</taxon>
        <taxon>Neoteleostei</taxon>
        <taxon>Acanthomorphata</taxon>
        <taxon>Eupercaria</taxon>
        <taxon>Perciformes</taxon>
        <taxon>Cottioidei</taxon>
        <taxon>Cottales</taxon>
        <taxon>Liparidae</taxon>
        <taxon>Liparis</taxon>
    </lineage>
</organism>
<evidence type="ECO:0000256" key="3">
    <source>
        <dbReference type="ARBA" id="ARBA00022801"/>
    </source>
</evidence>
<dbReference type="GO" id="GO:0005737">
    <property type="term" value="C:cytoplasm"/>
    <property type="evidence" value="ECO:0007669"/>
    <property type="project" value="TreeGrafter"/>
</dbReference>
<dbReference type="PANTHER" id="PTHR13943">
    <property type="entry name" value="HRAS-LIKE SUPPRESSOR - RELATED"/>
    <property type="match status" value="1"/>
</dbReference>
<evidence type="ECO:0000313" key="7">
    <source>
        <dbReference type="Proteomes" id="UP000314294"/>
    </source>
</evidence>
<dbReference type="Gene3D" id="3.90.1720.10">
    <property type="entry name" value="endopeptidase domain like (from Nostoc punctiforme)"/>
    <property type="match status" value="1"/>
</dbReference>
<reference evidence="6 7" key="1">
    <citation type="submission" date="2019-03" db="EMBL/GenBank/DDBJ databases">
        <title>First draft genome of Liparis tanakae, snailfish: a comprehensive survey of snailfish specific genes.</title>
        <authorList>
            <person name="Kim W."/>
            <person name="Song I."/>
            <person name="Jeong J.-H."/>
            <person name="Kim D."/>
            <person name="Kim S."/>
            <person name="Ryu S."/>
            <person name="Song J.Y."/>
            <person name="Lee S.K."/>
        </authorList>
    </citation>
    <scope>NUCLEOTIDE SEQUENCE [LARGE SCALE GENOMIC DNA]</scope>
    <source>
        <tissue evidence="6">Muscle</tissue>
    </source>
</reference>
<accession>A0A4Z2EJF1</accession>
<gene>
    <name evidence="6" type="primary">RARRES3_6</name>
    <name evidence="6" type="ORF">EYF80_061288</name>
</gene>
<dbReference type="PANTHER" id="PTHR13943:SF31">
    <property type="entry name" value="PHOSPHOLIPASE A AND ACYLTRANSFERASE 3"/>
    <property type="match status" value="1"/>
</dbReference>
<keyword evidence="6" id="KW-0675">Receptor</keyword>
<dbReference type="AlphaFoldDB" id="A0A4Z2EJF1"/>
<keyword evidence="7" id="KW-1185">Reference proteome</keyword>
<dbReference type="GO" id="GO:0008970">
    <property type="term" value="F:phospholipase A1 activity"/>
    <property type="evidence" value="ECO:0007669"/>
    <property type="project" value="TreeGrafter"/>
</dbReference>